<evidence type="ECO:0000256" key="1">
    <source>
        <dbReference type="PROSITE-ProRule" id="PRU00339"/>
    </source>
</evidence>
<evidence type="ECO:0000313" key="5">
    <source>
        <dbReference type="Proteomes" id="UP000318349"/>
    </source>
</evidence>
<protein>
    <submittedName>
        <fullName evidence="4">Tetratricopeptide repeat protein</fullName>
    </submittedName>
</protein>
<dbReference type="AlphaFoldDB" id="A0A558ESA0"/>
<feature type="region of interest" description="Disordered" evidence="2">
    <location>
        <begin position="206"/>
        <end position="228"/>
    </location>
</feature>
<keyword evidence="1" id="KW-0802">TPR repeat</keyword>
<name>A0A558ESA0_9RHOO</name>
<organism evidence="4 5">
    <name type="scientific">Denitromonas halophila</name>
    <dbReference type="NCBI Taxonomy" id="1629404"/>
    <lineage>
        <taxon>Bacteria</taxon>
        <taxon>Pseudomonadati</taxon>
        <taxon>Pseudomonadota</taxon>
        <taxon>Betaproteobacteria</taxon>
        <taxon>Rhodocyclales</taxon>
        <taxon>Zoogloeaceae</taxon>
        <taxon>Denitromonas</taxon>
    </lineage>
</organism>
<dbReference type="SUPFAM" id="SSF48452">
    <property type="entry name" value="TPR-like"/>
    <property type="match status" value="1"/>
</dbReference>
<keyword evidence="3" id="KW-0732">Signal</keyword>
<evidence type="ECO:0000256" key="2">
    <source>
        <dbReference type="SAM" id="MobiDB-lite"/>
    </source>
</evidence>
<dbReference type="Proteomes" id="UP000318349">
    <property type="component" value="Unassembled WGS sequence"/>
</dbReference>
<proteinExistence type="predicted"/>
<gene>
    <name evidence="4" type="ORF">FHP89_14515</name>
</gene>
<dbReference type="InterPro" id="IPR019734">
    <property type="entry name" value="TPR_rpt"/>
</dbReference>
<dbReference type="EMBL" id="VMNI01000014">
    <property type="protein sequence ID" value="TVO75019.1"/>
    <property type="molecule type" value="Genomic_DNA"/>
</dbReference>
<evidence type="ECO:0000313" key="4">
    <source>
        <dbReference type="EMBL" id="TVO75019.1"/>
    </source>
</evidence>
<dbReference type="Pfam" id="PF12895">
    <property type="entry name" value="ANAPC3"/>
    <property type="match status" value="1"/>
</dbReference>
<sequence length="228" mass="25804">MKAHWSVWLRRATALWIALMAPLAMAQELPLQCGVLFSNDHPLDYRIDKDKLPVVENRHFDPLTERLVRGQTTSVGGDIGYTLGKFPNHHRALISMMNLGIRDKTAKPRGALYSVECYMRRAEAFRRDDAMVKMIYGLYLLNDGRAEAAIKKLESAQEMAENNPNLHYNLGLAYVKLKRYEEALTSAHKAYSLGFPLSGLRDKLKRAGKWRDPAPVAPKTPPKKANDS</sequence>
<feature type="signal peptide" evidence="3">
    <location>
        <begin position="1"/>
        <end position="26"/>
    </location>
</feature>
<accession>A0A558ESA0</accession>
<comment type="caution">
    <text evidence="4">The sequence shown here is derived from an EMBL/GenBank/DDBJ whole genome shotgun (WGS) entry which is preliminary data.</text>
</comment>
<reference evidence="4 5" key="1">
    <citation type="submission" date="2019-07" db="EMBL/GenBank/DDBJ databases">
        <title>The pathways for chlorine oxyanion respiration interact through the shared metabolite chlorate.</title>
        <authorList>
            <person name="Barnum T.P."/>
            <person name="Cheng Y."/>
            <person name="Hill K.A."/>
            <person name="Lucas L.N."/>
            <person name="Carlson H.K."/>
            <person name="Coates J.D."/>
        </authorList>
    </citation>
    <scope>NUCLEOTIDE SEQUENCE [LARGE SCALE GENOMIC DNA]</scope>
    <source>
        <strain evidence="4 5">SFB-1</strain>
    </source>
</reference>
<feature type="chain" id="PRO_5022177690" evidence="3">
    <location>
        <begin position="27"/>
        <end position="228"/>
    </location>
</feature>
<evidence type="ECO:0000256" key="3">
    <source>
        <dbReference type="SAM" id="SignalP"/>
    </source>
</evidence>
<dbReference type="Gene3D" id="1.25.40.10">
    <property type="entry name" value="Tetratricopeptide repeat domain"/>
    <property type="match status" value="1"/>
</dbReference>
<dbReference type="PROSITE" id="PS50005">
    <property type="entry name" value="TPR"/>
    <property type="match status" value="1"/>
</dbReference>
<dbReference type="InterPro" id="IPR011990">
    <property type="entry name" value="TPR-like_helical_dom_sf"/>
</dbReference>
<feature type="repeat" description="TPR" evidence="1">
    <location>
        <begin position="164"/>
        <end position="197"/>
    </location>
</feature>